<name>A0ACB8Q928_9AGAM</name>
<protein>
    <submittedName>
        <fullName evidence="1">Uncharacterized protein</fullName>
    </submittedName>
</protein>
<gene>
    <name evidence="1" type="ORF">K488DRAFT_73929</name>
</gene>
<proteinExistence type="predicted"/>
<evidence type="ECO:0000313" key="2">
    <source>
        <dbReference type="Proteomes" id="UP000814128"/>
    </source>
</evidence>
<sequence>MHRTNFNNVQQCTAATHSTANHTKEMHYNYHRKRVRAAHNTCNIFSTKITHVARHTSTMKYGTSEEDTKALSGWSSEPLSELKAKIFPFIEEEYAALHDRQRLGDKYKDVVLYRFLEILLYLRTVILPDSSAHETTGGRGVCALQDDLAPQNLLPGPALYLHSSRKQRSAQQLCNTVHSAPAPQTEQSHTNSLLPFNEDVTVVDSIPSYPMLPTPSTPGLPGAPTAWHLALVVYRRLTA</sequence>
<reference evidence="1" key="2">
    <citation type="journal article" date="2022" name="New Phytol.">
        <title>Evolutionary transition to the ectomycorrhizal habit in the genomes of a hyperdiverse lineage of mushroom-forming fungi.</title>
        <authorList>
            <person name="Looney B."/>
            <person name="Miyauchi S."/>
            <person name="Morin E."/>
            <person name="Drula E."/>
            <person name="Courty P.E."/>
            <person name="Kohler A."/>
            <person name="Kuo A."/>
            <person name="LaButti K."/>
            <person name="Pangilinan J."/>
            <person name="Lipzen A."/>
            <person name="Riley R."/>
            <person name="Andreopoulos W."/>
            <person name="He G."/>
            <person name="Johnson J."/>
            <person name="Nolan M."/>
            <person name="Tritt A."/>
            <person name="Barry K.W."/>
            <person name="Grigoriev I.V."/>
            <person name="Nagy L.G."/>
            <person name="Hibbett D."/>
            <person name="Henrissat B."/>
            <person name="Matheny P.B."/>
            <person name="Labbe J."/>
            <person name="Martin F.M."/>
        </authorList>
    </citation>
    <scope>NUCLEOTIDE SEQUENCE</scope>
    <source>
        <strain evidence="1">EC-137</strain>
    </source>
</reference>
<organism evidence="1 2">
    <name type="scientific">Vararia minispora EC-137</name>
    <dbReference type="NCBI Taxonomy" id="1314806"/>
    <lineage>
        <taxon>Eukaryota</taxon>
        <taxon>Fungi</taxon>
        <taxon>Dikarya</taxon>
        <taxon>Basidiomycota</taxon>
        <taxon>Agaricomycotina</taxon>
        <taxon>Agaricomycetes</taxon>
        <taxon>Russulales</taxon>
        <taxon>Lachnocladiaceae</taxon>
        <taxon>Vararia</taxon>
    </lineage>
</organism>
<dbReference type="Proteomes" id="UP000814128">
    <property type="component" value="Unassembled WGS sequence"/>
</dbReference>
<comment type="caution">
    <text evidence="1">The sequence shown here is derived from an EMBL/GenBank/DDBJ whole genome shotgun (WGS) entry which is preliminary data.</text>
</comment>
<keyword evidence="2" id="KW-1185">Reference proteome</keyword>
<accession>A0ACB8Q928</accession>
<evidence type="ECO:0000313" key="1">
    <source>
        <dbReference type="EMBL" id="KAI0028227.1"/>
    </source>
</evidence>
<dbReference type="EMBL" id="MU273776">
    <property type="protein sequence ID" value="KAI0028227.1"/>
    <property type="molecule type" value="Genomic_DNA"/>
</dbReference>
<reference evidence="1" key="1">
    <citation type="submission" date="2021-02" db="EMBL/GenBank/DDBJ databases">
        <authorList>
            <consortium name="DOE Joint Genome Institute"/>
            <person name="Ahrendt S."/>
            <person name="Looney B.P."/>
            <person name="Miyauchi S."/>
            <person name="Morin E."/>
            <person name="Drula E."/>
            <person name="Courty P.E."/>
            <person name="Chicoki N."/>
            <person name="Fauchery L."/>
            <person name="Kohler A."/>
            <person name="Kuo A."/>
            <person name="Labutti K."/>
            <person name="Pangilinan J."/>
            <person name="Lipzen A."/>
            <person name="Riley R."/>
            <person name="Andreopoulos W."/>
            <person name="He G."/>
            <person name="Johnson J."/>
            <person name="Barry K.W."/>
            <person name="Grigoriev I.V."/>
            <person name="Nagy L."/>
            <person name="Hibbett D."/>
            <person name="Henrissat B."/>
            <person name="Matheny P.B."/>
            <person name="Labbe J."/>
            <person name="Martin F."/>
        </authorList>
    </citation>
    <scope>NUCLEOTIDE SEQUENCE</scope>
    <source>
        <strain evidence="1">EC-137</strain>
    </source>
</reference>